<reference evidence="1 2" key="1">
    <citation type="journal article" date="2011" name="Front. Microbiol.">
        <title>Genomic signatures of strain selection and enhancement in Bacillus atrophaeus var. globigii, a historical biowarfare simulant.</title>
        <authorList>
            <person name="Gibbons H.S."/>
            <person name="Broomall S.M."/>
            <person name="McNew L.A."/>
            <person name="Daligault H."/>
            <person name="Chapman C."/>
            <person name="Bruce D."/>
            <person name="Karavis M."/>
            <person name="Krepps M."/>
            <person name="McGregor P.A."/>
            <person name="Hong C."/>
            <person name="Park K.H."/>
            <person name="Akmal A."/>
            <person name="Feldman A."/>
            <person name="Lin J.S."/>
            <person name="Chang W.E."/>
            <person name="Higgs B.W."/>
            <person name="Demirev P."/>
            <person name="Lindquist J."/>
            <person name="Liem A."/>
            <person name="Fochler E."/>
            <person name="Read T.D."/>
            <person name="Tapia R."/>
            <person name="Johnson S."/>
            <person name="Bishop-Lilly K.A."/>
            <person name="Detter C."/>
            <person name="Han C."/>
            <person name="Sozhamannan S."/>
            <person name="Rosenzweig C.N."/>
            <person name="Skowronski E.W."/>
        </authorList>
    </citation>
    <scope>NUCLEOTIDE SEQUENCE [LARGE SCALE GENOMIC DNA]</scope>
    <source>
        <strain evidence="1 2">MLST1</strain>
    </source>
</reference>
<keyword evidence="2" id="KW-1185">Reference proteome</keyword>
<dbReference type="InterPro" id="IPR010260">
    <property type="entry name" value="AlpA"/>
</dbReference>
<evidence type="ECO:0000313" key="2">
    <source>
        <dbReference type="Proteomes" id="UP000288293"/>
    </source>
</evidence>
<evidence type="ECO:0000313" key="1">
    <source>
        <dbReference type="EMBL" id="RUO26007.1"/>
    </source>
</evidence>
<dbReference type="RefSeq" id="WP_126802823.1">
    <property type="nucleotide sequence ID" value="NZ_PIPL01000001.1"/>
</dbReference>
<dbReference type="AlphaFoldDB" id="A0A432W7F4"/>
<dbReference type="OrthoDB" id="8455288at2"/>
<accession>A0A432W7F4</accession>
<name>A0A432W7F4_9GAMM</name>
<dbReference type="PANTHER" id="PTHR36154:SF1">
    <property type="entry name" value="DNA-BINDING TRANSCRIPTIONAL ACTIVATOR ALPA"/>
    <property type="match status" value="1"/>
</dbReference>
<dbReference type="Gene3D" id="1.10.238.160">
    <property type="match status" value="1"/>
</dbReference>
<dbReference type="InterPro" id="IPR052931">
    <property type="entry name" value="Prophage_regulatory_activator"/>
</dbReference>
<dbReference type="PANTHER" id="PTHR36154">
    <property type="entry name" value="DNA-BINDING TRANSCRIPTIONAL ACTIVATOR ALPA"/>
    <property type="match status" value="1"/>
</dbReference>
<dbReference type="Pfam" id="PF05930">
    <property type="entry name" value="Phage_AlpA"/>
    <property type="match status" value="1"/>
</dbReference>
<gene>
    <name evidence="1" type="ORF">CWE09_04580</name>
</gene>
<comment type="caution">
    <text evidence="1">The sequence shown here is derived from an EMBL/GenBank/DDBJ whole genome shotgun (WGS) entry which is preliminary data.</text>
</comment>
<dbReference type="InterPro" id="IPR009061">
    <property type="entry name" value="DNA-bd_dom_put_sf"/>
</dbReference>
<sequence length="64" mass="7300">MKFIRLRTVLEMTALSSTTLYRLIETGKFPQNVALGERCVAWVEEEVEDWLAQRIAERDGGGTN</sequence>
<proteinExistence type="predicted"/>
<protein>
    <submittedName>
        <fullName evidence="1">Transcriptional regulator</fullName>
    </submittedName>
</protein>
<dbReference type="EMBL" id="PIPL01000001">
    <property type="protein sequence ID" value="RUO26007.1"/>
    <property type="molecule type" value="Genomic_DNA"/>
</dbReference>
<dbReference type="Proteomes" id="UP000288293">
    <property type="component" value="Unassembled WGS sequence"/>
</dbReference>
<dbReference type="SUPFAM" id="SSF46955">
    <property type="entry name" value="Putative DNA-binding domain"/>
    <property type="match status" value="1"/>
</dbReference>
<organism evidence="1 2">
    <name type="scientific">Aliidiomarina minuta</name>
    <dbReference type="NCBI Taxonomy" id="880057"/>
    <lineage>
        <taxon>Bacteria</taxon>
        <taxon>Pseudomonadati</taxon>
        <taxon>Pseudomonadota</taxon>
        <taxon>Gammaproteobacteria</taxon>
        <taxon>Alteromonadales</taxon>
        <taxon>Idiomarinaceae</taxon>
        <taxon>Aliidiomarina</taxon>
    </lineage>
</organism>